<protein>
    <submittedName>
        <fullName evidence="3">Amidohydrolase family protein</fullName>
    </submittedName>
</protein>
<dbReference type="PANTHER" id="PTHR43135">
    <property type="entry name" value="ALPHA-D-RIBOSE 1-METHYLPHOSPHONATE 5-TRIPHOSPHATE DIPHOSPHATASE"/>
    <property type="match status" value="1"/>
</dbReference>
<dbReference type="InterPro" id="IPR032466">
    <property type="entry name" value="Metal_Hydrolase"/>
</dbReference>
<evidence type="ECO:0000313" key="4">
    <source>
        <dbReference type="Proteomes" id="UP000667650"/>
    </source>
</evidence>
<accession>A0A964WYD7</accession>
<dbReference type="Pfam" id="PF01979">
    <property type="entry name" value="Amidohydro_1"/>
    <property type="match status" value="1"/>
</dbReference>
<sequence length="588" mass="66919">MTISNLIRLSLCILTSMLFGLFQLKSQNVSEKSLPEIQSAEQLIIEGVNVISMLSDAISYNQNVYISKGVIDSIIPSKYQLHETDPTTLVINGKLKFLIPGLMDAHAHIDEVFTGEFYSDAPIYLSYGVTSLINLNGNKRILDFRNGLSKGSIEGWYPRIFTAGNYINEPFFTSPMEVENEVIRQVEAGFDLIKTHGSLSSESFERLHNVSNKNNIPVIGHAPRNLSISEVWKNKHNLAHGEEFMYTAFQPIITRQWQILFFAGILSLIALVIIEVFHLFFHLILKKKKLHRFKTRFYSGKVILAHFVFILLFLFSVPPVNGYFFDSVLVRIVLILLLFSMGILFFKNVNDVKTIKTFRYRAINLLVLLLLVSSFYLTVQSCKTLPWYIDKVATKAKEAEIFVCPNLTAYHYIALHHNDSLLKEIRARKEMNLINSYSKEWWDREAQTGRNIKKIIAKGFIRQKELLNCTTRALFDQDVPLLAGTDTGIPWVIPGRSMHEELEFLADTGIPPYEALKTATLNVAQFLKKDSILGTIEKGKYADLVLLDANPLDNITNSQKISAVIYRGQYISSEMISNTLSIIEENNN</sequence>
<keyword evidence="1" id="KW-0812">Transmembrane</keyword>
<organism evidence="3 4">
    <name type="scientific">Flagellimonas ochracea</name>
    <dbReference type="NCBI Taxonomy" id="2696472"/>
    <lineage>
        <taxon>Bacteria</taxon>
        <taxon>Pseudomonadati</taxon>
        <taxon>Bacteroidota</taxon>
        <taxon>Flavobacteriia</taxon>
        <taxon>Flavobacteriales</taxon>
        <taxon>Flavobacteriaceae</taxon>
        <taxon>Flagellimonas</taxon>
    </lineage>
</organism>
<keyword evidence="4" id="KW-1185">Reference proteome</keyword>
<dbReference type="Gene3D" id="2.30.40.10">
    <property type="entry name" value="Urease, subunit C, domain 1"/>
    <property type="match status" value="2"/>
</dbReference>
<dbReference type="Gene3D" id="3.20.20.140">
    <property type="entry name" value="Metal-dependent hydrolases"/>
    <property type="match status" value="1"/>
</dbReference>
<dbReference type="SUPFAM" id="SSF51556">
    <property type="entry name" value="Metallo-dependent hydrolases"/>
    <property type="match status" value="2"/>
</dbReference>
<dbReference type="AlphaFoldDB" id="A0A964WYD7"/>
<gene>
    <name evidence="3" type="ORF">GTQ34_14460</name>
</gene>
<dbReference type="PANTHER" id="PTHR43135:SF3">
    <property type="entry name" value="ALPHA-D-RIBOSE 1-METHYLPHOSPHONATE 5-TRIPHOSPHATE DIPHOSPHATASE"/>
    <property type="match status" value="1"/>
</dbReference>
<comment type="caution">
    <text evidence="3">The sequence shown here is derived from an EMBL/GenBank/DDBJ whole genome shotgun (WGS) entry which is preliminary data.</text>
</comment>
<dbReference type="EMBL" id="JAAABI010000006">
    <property type="protein sequence ID" value="NAY93116.1"/>
    <property type="molecule type" value="Genomic_DNA"/>
</dbReference>
<dbReference type="GO" id="GO:0016810">
    <property type="term" value="F:hydrolase activity, acting on carbon-nitrogen (but not peptide) bonds"/>
    <property type="evidence" value="ECO:0007669"/>
    <property type="project" value="InterPro"/>
</dbReference>
<feature type="transmembrane region" description="Helical" evidence="1">
    <location>
        <begin position="358"/>
        <end position="377"/>
    </location>
</feature>
<feature type="transmembrane region" description="Helical" evidence="1">
    <location>
        <begin position="328"/>
        <end position="346"/>
    </location>
</feature>
<feature type="transmembrane region" description="Helical" evidence="1">
    <location>
        <begin position="259"/>
        <end position="285"/>
    </location>
</feature>
<feature type="domain" description="Amidohydrolase-related" evidence="2">
    <location>
        <begin position="476"/>
        <end position="569"/>
    </location>
</feature>
<feature type="transmembrane region" description="Helical" evidence="1">
    <location>
        <begin position="297"/>
        <end position="316"/>
    </location>
</feature>
<keyword evidence="1" id="KW-1133">Transmembrane helix</keyword>
<evidence type="ECO:0000313" key="3">
    <source>
        <dbReference type="EMBL" id="NAY93116.1"/>
    </source>
</evidence>
<dbReference type="InterPro" id="IPR006680">
    <property type="entry name" value="Amidohydro-rel"/>
</dbReference>
<dbReference type="Proteomes" id="UP000667650">
    <property type="component" value="Unassembled WGS sequence"/>
</dbReference>
<proteinExistence type="predicted"/>
<evidence type="ECO:0000259" key="2">
    <source>
        <dbReference type="Pfam" id="PF01979"/>
    </source>
</evidence>
<name>A0A964WYD7_9FLAO</name>
<dbReference type="SUPFAM" id="SSF51338">
    <property type="entry name" value="Composite domain of metallo-dependent hydrolases"/>
    <property type="match status" value="1"/>
</dbReference>
<dbReference type="InterPro" id="IPR011059">
    <property type="entry name" value="Metal-dep_hydrolase_composite"/>
</dbReference>
<dbReference type="RefSeq" id="WP_166524526.1">
    <property type="nucleotide sequence ID" value="NZ_JAAABI010000006.1"/>
</dbReference>
<dbReference type="Gene3D" id="3.30.110.90">
    <property type="entry name" value="Amidohydrolase"/>
    <property type="match status" value="1"/>
</dbReference>
<reference evidence="3" key="1">
    <citation type="submission" date="2020-01" db="EMBL/GenBank/DDBJ databases">
        <title>Muricauda ochracea sp. nov., isolated from a tidal flat of Garorim bay in Korea.</title>
        <authorList>
            <person name="Kim D."/>
            <person name="Yoo Y."/>
            <person name="Kim J.-J."/>
        </authorList>
    </citation>
    <scope>NUCLEOTIDE SEQUENCE</scope>
    <source>
        <strain evidence="3">JGD-17</strain>
    </source>
</reference>
<dbReference type="Gene3D" id="3.40.50.10910">
    <property type="entry name" value="Amidohydrolase"/>
    <property type="match status" value="1"/>
</dbReference>
<keyword evidence="1" id="KW-0472">Membrane</keyword>
<evidence type="ECO:0000256" key="1">
    <source>
        <dbReference type="SAM" id="Phobius"/>
    </source>
</evidence>
<dbReference type="InterPro" id="IPR051781">
    <property type="entry name" value="Metallo-dep_Hydrolase"/>
</dbReference>